<feature type="domain" description="Aldehyde dehydrogenase" evidence="4">
    <location>
        <begin position="18"/>
        <end position="443"/>
    </location>
</feature>
<gene>
    <name evidence="6" type="primary">paaZ</name>
    <name evidence="6" type="ORF">GCM10009798_11490</name>
</gene>
<comment type="similarity">
    <text evidence="2">Belongs to the aldehyde dehydrogenase family.</text>
</comment>
<evidence type="ECO:0000259" key="5">
    <source>
        <dbReference type="Pfam" id="PF01575"/>
    </source>
</evidence>
<dbReference type="InterPro" id="IPR029069">
    <property type="entry name" value="HotDog_dom_sf"/>
</dbReference>
<protein>
    <submittedName>
        <fullName evidence="6">Phenylacetic acid degradation bifunctional protein PaaZ</fullName>
    </submittedName>
</protein>
<dbReference type="EMBL" id="BAAAPB010000001">
    <property type="protein sequence ID" value="GAA1953987.1"/>
    <property type="molecule type" value="Genomic_DNA"/>
</dbReference>
<dbReference type="InterPro" id="IPR016162">
    <property type="entry name" value="Ald_DH_N"/>
</dbReference>
<dbReference type="InterPro" id="IPR015590">
    <property type="entry name" value="Aldehyde_DH_dom"/>
</dbReference>
<feature type="domain" description="MaoC-like" evidence="5">
    <location>
        <begin position="540"/>
        <end position="648"/>
    </location>
</feature>
<dbReference type="PANTHER" id="PTHR43111">
    <property type="entry name" value="ALDEHYDE DEHYDROGENASE B-RELATED"/>
    <property type="match status" value="1"/>
</dbReference>
<accession>A0ABN2QKB5</accession>
<dbReference type="Proteomes" id="UP001500571">
    <property type="component" value="Unassembled WGS sequence"/>
</dbReference>
<dbReference type="Gene3D" id="3.10.129.10">
    <property type="entry name" value="Hotdog Thioesterase"/>
    <property type="match status" value="1"/>
</dbReference>
<dbReference type="InterPro" id="IPR016163">
    <property type="entry name" value="Ald_DH_C"/>
</dbReference>
<evidence type="ECO:0000259" key="4">
    <source>
        <dbReference type="Pfam" id="PF00171"/>
    </source>
</evidence>
<dbReference type="CDD" id="cd07128">
    <property type="entry name" value="ALDH_MaoC-N"/>
    <property type="match status" value="1"/>
</dbReference>
<keyword evidence="3" id="KW-0560">Oxidoreductase</keyword>
<organism evidence="6 7">
    <name type="scientific">Nocardioides panacihumi</name>
    <dbReference type="NCBI Taxonomy" id="400774"/>
    <lineage>
        <taxon>Bacteria</taxon>
        <taxon>Bacillati</taxon>
        <taxon>Actinomycetota</taxon>
        <taxon>Actinomycetes</taxon>
        <taxon>Propionibacteriales</taxon>
        <taxon>Nocardioidaceae</taxon>
        <taxon>Nocardioides</taxon>
    </lineage>
</organism>
<comment type="caution">
    <text evidence="6">The sequence shown here is derived from an EMBL/GenBank/DDBJ whole genome shotgun (WGS) entry which is preliminary data.</text>
</comment>
<evidence type="ECO:0000313" key="6">
    <source>
        <dbReference type="EMBL" id="GAA1953987.1"/>
    </source>
</evidence>
<evidence type="ECO:0000256" key="3">
    <source>
        <dbReference type="ARBA" id="ARBA00023002"/>
    </source>
</evidence>
<dbReference type="SUPFAM" id="SSF54637">
    <property type="entry name" value="Thioesterase/thiol ester dehydrase-isomerase"/>
    <property type="match status" value="1"/>
</dbReference>
<dbReference type="Gene3D" id="3.40.605.10">
    <property type="entry name" value="Aldehyde Dehydrogenase, Chain A, domain 1"/>
    <property type="match status" value="1"/>
</dbReference>
<evidence type="ECO:0000256" key="2">
    <source>
        <dbReference type="ARBA" id="ARBA00009986"/>
    </source>
</evidence>
<proteinExistence type="inferred from homology"/>
<dbReference type="SUPFAM" id="SSF53720">
    <property type="entry name" value="ALDH-like"/>
    <property type="match status" value="1"/>
</dbReference>
<sequence>MSEMLESYAAGRWFRASDEGEPLLDAVTGEEVARISSRGLDLAAMVDHARTVGGPAVRALTFHERAALLKQLAKHLSEDKDELYALSARTGATKRDSMVDIDGGFGTLFSFASKGTRELPNDTVVLDGPLERLGRGGTFVGQHVYTSRPGVAVQINAFNFPVWGMLEKLAPAFLAGLPSIVKPASQTAYLTEAVVRRIIDSGILPEGSLQLLSGSAGSLLDHLGVQDSVAFTGSAHTAGILRTHPSVVHGGLALGVEADSLNCSILGPDVSVDDPEFDLFVKGVVTEMTVKAGQKCTAIRRAIVPSSVADAVVAAISARLAKTTVGDPTDESVRMGALASLAQRDEVRKAIEALRSSADIVYGDPERVELVGADAERGAFMSPVLLRARPGAVEPHDVEPFGPVSTVLTYDSLDEAIALAARGKGSLVGSLVTHDPSVARTVTLGLAPWHGRILVLDRDDAGESTGHGSPLPVLVHGGPGRAGGGEELGGIRGVLHHMQRTALQGSPDMLTAITGRWTTGSARAVGEVHPFRKSLAELRIGDTVESASRTVSLADIDHFAEFTGDTFYAHTDPEAAAANPLFGGIVAHGYLVVSLAAGLFVEPNPGPVLANFGVDNLRFLTPVKAGDTISVQLTVKQITPRTSADYGEVRWDAVVSNADGEAVATYDVLTLVAKTWPA</sequence>
<dbReference type="Gene3D" id="3.40.309.10">
    <property type="entry name" value="Aldehyde Dehydrogenase, Chain A, domain 2"/>
    <property type="match status" value="1"/>
</dbReference>
<keyword evidence="7" id="KW-1185">Reference proteome</keyword>
<reference evidence="6 7" key="1">
    <citation type="journal article" date="2019" name="Int. J. Syst. Evol. Microbiol.">
        <title>The Global Catalogue of Microorganisms (GCM) 10K type strain sequencing project: providing services to taxonomists for standard genome sequencing and annotation.</title>
        <authorList>
            <consortium name="The Broad Institute Genomics Platform"/>
            <consortium name="The Broad Institute Genome Sequencing Center for Infectious Disease"/>
            <person name="Wu L."/>
            <person name="Ma J."/>
        </authorList>
    </citation>
    <scope>NUCLEOTIDE SEQUENCE [LARGE SCALE GENOMIC DNA]</scope>
    <source>
        <strain evidence="6 7">JCM 15309</strain>
    </source>
</reference>
<dbReference type="NCBIfam" id="TIGR02278">
    <property type="entry name" value="PaaN-DH"/>
    <property type="match status" value="1"/>
</dbReference>
<dbReference type="PANTHER" id="PTHR43111:SF1">
    <property type="entry name" value="ALDEHYDE DEHYDROGENASE B-RELATED"/>
    <property type="match status" value="1"/>
</dbReference>
<evidence type="ECO:0000256" key="1">
    <source>
        <dbReference type="ARBA" id="ARBA00005254"/>
    </source>
</evidence>
<dbReference type="Pfam" id="PF01575">
    <property type="entry name" value="MaoC_dehydratas"/>
    <property type="match status" value="1"/>
</dbReference>
<dbReference type="NCBIfam" id="NF008868">
    <property type="entry name" value="PRK11903.1"/>
    <property type="match status" value="1"/>
</dbReference>
<comment type="similarity">
    <text evidence="1">Belongs to the enoyl-CoA hydratase/isomerase family.</text>
</comment>
<dbReference type="InterPro" id="IPR016161">
    <property type="entry name" value="Ald_DH/histidinol_DH"/>
</dbReference>
<dbReference type="InterPro" id="IPR002539">
    <property type="entry name" value="MaoC-like_dom"/>
</dbReference>
<evidence type="ECO:0000313" key="7">
    <source>
        <dbReference type="Proteomes" id="UP001500571"/>
    </source>
</evidence>
<dbReference type="InterPro" id="IPR011966">
    <property type="entry name" value="PaaN-DH"/>
</dbReference>
<dbReference type="Pfam" id="PF00171">
    <property type="entry name" value="Aldedh"/>
    <property type="match status" value="1"/>
</dbReference>
<name>A0ABN2QKB5_9ACTN</name>